<dbReference type="OrthoDB" id="9997790at2"/>
<keyword evidence="4" id="KW-1185">Reference proteome</keyword>
<sequence length="149" mass="15974">MKKVVTVIGTLALSILLVACGNQNNSANNRSQTTTSSQSSSNHQGEDAQSSSSNSRNNQNQTAGSSSQQTGQQGQKNKVMTTEQVVARVAQLKNVNLNGGDKIYVTPTNTPNVFKIYIKGANQDPQVDSIVDHYVYNGNTDVLSQATER</sequence>
<evidence type="ECO:0008006" key="5">
    <source>
        <dbReference type="Google" id="ProtNLM"/>
    </source>
</evidence>
<dbReference type="RefSeq" id="WP_006916595.1">
    <property type="nucleotide sequence ID" value="NZ_GG698803.1"/>
</dbReference>
<dbReference type="STRING" id="575594.HMPREF0501_00788"/>
<dbReference type="Proteomes" id="UP000003987">
    <property type="component" value="Unassembled WGS sequence"/>
</dbReference>
<feature type="region of interest" description="Disordered" evidence="1">
    <location>
        <begin position="26"/>
        <end position="81"/>
    </location>
</feature>
<feature type="signal peptide" evidence="2">
    <location>
        <begin position="1"/>
        <end position="19"/>
    </location>
</feature>
<gene>
    <name evidence="3" type="ORF">HMPREF0501_00788</name>
</gene>
<dbReference type="PROSITE" id="PS51257">
    <property type="entry name" value="PROKAR_LIPOPROTEIN"/>
    <property type="match status" value="1"/>
</dbReference>
<dbReference type="AlphaFoldDB" id="C7XVP4"/>
<accession>C7XVP4</accession>
<evidence type="ECO:0000256" key="2">
    <source>
        <dbReference type="SAM" id="SignalP"/>
    </source>
</evidence>
<reference evidence="3 4" key="1">
    <citation type="submission" date="2009-06" db="EMBL/GenBank/DDBJ databases">
        <title>The Genome Sequence of Lactobacillus coleohominis strain 101-4-CHN.</title>
        <authorList>
            <consortium name="The Broad Institute Genome Sequencing Platform"/>
            <person name="Ward D."/>
            <person name="Young S.K."/>
            <person name="Zeng Q."/>
            <person name="Koehrsen M."/>
            <person name="Alvarado L."/>
            <person name="Berlin A."/>
            <person name="Borenstein D."/>
            <person name="Chen Z."/>
            <person name="Engels R."/>
            <person name="Freedman E."/>
            <person name="Gellesch M."/>
            <person name="Goldberg J."/>
            <person name="Griggs A."/>
            <person name="Gujja S."/>
            <person name="Heiman D."/>
            <person name="Hepburn T."/>
            <person name="Howarth C."/>
            <person name="Jen D."/>
            <person name="Larson L."/>
            <person name="Lewis B."/>
            <person name="Mehta T."/>
            <person name="Park D."/>
            <person name="Pearson M."/>
            <person name="Roberts A."/>
            <person name="Saif S."/>
            <person name="Shea T."/>
            <person name="Shenoy N."/>
            <person name="Sisk P."/>
            <person name="Stolte C."/>
            <person name="Sykes S."/>
            <person name="Walk T."/>
            <person name="White J."/>
            <person name="Yandava C."/>
            <person name="Liu Y."/>
            <person name="Xu Q."/>
            <person name="Lander E."/>
            <person name="Nusbaum C."/>
            <person name="Galagan J."/>
            <person name="Birren B."/>
        </authorList>
    </citation>
    <scope>NUCLEOTIDE SEQUENCE [LARGE SCALE GENOMIC DNA]</scope>
    <source>
        <strain evidence="3 4">101-4-CHN</strain>
    </source>
</reference>
<feature type="compositionally biased region" description="Low complexity" evidence="1">
    <location>
        <begin position="49"/>
        <end position="75"/>
    </location>
</feature>
<dbReference type="EMBL" id="GG698803">
    <property type="protein sequence ID" value="EEU30410.1"/>
    <property type="molecule type" value="Genomic_DNA"/>
</dbReference>
<protein>
    <recommendedName>
        <fullName evidence="5">Lipoprotein</fullName>
    </recommendedName>
</protein>
<evidence type="ECO:0000256" key="1">
    <source>
        <dbReference type="SAM" id="MobiDB-lite"/>
    </source>
</evidence>
<proteinExistence type="predicted"/>
<organism evidence="3 4">
    <name type="scientific">Limosilactobacillus coleohominis 101-4-CHN</name>
    <dbReference type="NCBI Taxonomy" id="575594"/>
    <lineage>
        <taxon>Bacteria</taxon>
        <taxon>Bacillati</taxon>
        <taxon>Bacillota</taxon>
        <taxon>Bacilli</taxon>
        <taxon>Lactobacillales</taxon>
        <taxon>Lactobacillaceae</taxon>
        <taxon>Limosilactobacillus</taxon>
    </lineage>
</organism>
<evidence type="ECO:0000313" key="4">
    <source>
        <dbReference type="Proteomes" id="UP000003987"/>
    </source>
</evidence>
<name>C7XVP4_9LACO</name>
<feature type="chain" id="PRO_5038528180" description="Lipoprotein" evidence="2">
    <location>
        <begin position="20"/>
        <end position="149"/>
    </location>
</feature>
<evidence type="ECO:0000313" key="3">
    <source>
        <dbReference type="EMBL" id="EEU30410.1"/>
    </source>
</evidence>
<dbReference type="HOGENOM" id="CLU_1747294_0_0_9"/>
<feature type="compositionally biased region" description="Low complexity" evidence="1">
    <location>
        <begin position="26"/>
        <end position="42"/>
    </location>
</feature>
<keyword evidence="2" id="KW-0732">Signal</keyword>